<reference evidence="1 2" key="1">
    <citation type="submission" date="2022-10" db="EMBL/GenBank/DDBJ databases">
        <title>Chitinophaga nivalis PC15 sp. nov., isolated from Pyeongchang county, South Korea.</title>
        <authorList>
            <person name="Trinh H.N."/>
        </authorList>
    </citation>
    <scope>NUCLEOTIDE SEQUENCE [LARGE SCALE GENOMIC DNA]</scope>
    <source>
        <strain evidence="1 2">PC14</strain>
    </source>
</reference>
<gene>
    <name evidence="1" type="ORF">OL497_09105</name>
</gene>
<dbReference type="RefSeq" id="WP_264729568.1">
    <property type="nucleotide sequence ID" value="NZ_JAPDNR010000001.1"/>
</dbReference>
<evidence type="ECO:0000313" key="1">
    <source>
        <dbReference type="EMBL" id="MCW3484049.1"/>
    </source>
</evidence>
<accession>A0ABT3IJC7</accession>
<comment type="caution">
    <text evidence="1">The sequence shown here is derived from an EMBL/GenBank/DDBJ whole genome shotgun (WGS) entry which is preliminary data.</text>
</comment>
<proteinExistence type="predicted"/>
<dbReference type="Proteomes" id="UP001207742">
    <property type="component" value="Unassembled WGS sequence"/>
</dbReference>
<keyword evidence="2" id="KW-1185">Reference proteome</keyword>
<dbReference type="EMBL" id="JAPDNS010000001">
    <property type="protein sequence ID" value="MCW3484049.1"/>
    <property type="molecule type" value="Genomic_DNA"/>
</dbReference>
<organism evidence="1 2">
    <name type="scientific">Chitinophaga nivalis</name>
    <dbReference type="NCBI Taxonomy" id="2991709"/>
    <lineage>
        <taxon>Bacteria</taxon>
        <taxon>Pseudomonadati</taxon>
        <taxon>Bacteroidota</taxon>
        <taxon>Chitinophagia</taxon>
        <taxon>Chitinophagales</taxon>
        <taxon>Chitinophagaceae</taxon>
        <taxon>Chitinophaga</taxon>
    </lineage>
</organism>
<sequence>MKKTKISLIILLFVALISGTLGFKLVGANPPESLFYVNKSGQLFHVTNCTRVPTGKICVRPAGFSKGFYTTSITTSTTPTFSIIYGANAQ</sequence>
<name>A0ABT3IJC7_9BACT</name>
<protein>
    <submittedName>
        <fullName evidence="1">Uncharacterized protein</fullName>
    </submittedName>
</protein>
<evidence type="ECO:0000313" key="2">
    <source>
        <dbReference type="Proteomes" id="UP001207742"/>
    </source>
</evidence>